<keyword evidence="3" id="KW-1003">Cell membrane</keyword>
<feature type="transmembrane region" description="Helical" evidence="7">
    <location>
        <begin position="282"/>
        <end position="302"/>
    </location>
</feature>
<dbReference type="InterPro" id="IPR051393">
    <property type="entry name" value="ABC_transporter_permease"/>
</dbReference>
<reference evidence="11" key="1">
    <citation type="journal article" date="2019" name="Int. J. Syst. Evol. Microbiol.">
        <title>The Global Catalogue of Microorganisms (GCM) 10K type strain sequencing project: providing services to taxonomists for standard genome sequencing and annotation.</title>
        <authorList>
            <consortium name="The Broad Institute Genomics Platform"/>
            <consortium name="The Broad Institute Genome Sequencing Center for Infectious Disease"/>
            <person name="Wu L."/>
            <person name="Ma J."/>
        </authorList>
    </citation>
    <scope>NUCLEOTIDE SEQUENCE [LARGE SCALE GENOMIC DNA]</scope>
    <source>
        <strain evidence="11">CGMCC 4.7241</strain>
    </source>
</reference>
<feature type="transmembrane region" description="Helical" evidence="7">
    <location>
        <begin position="172"/>
        <end position="196"/>
    </location>
</feature>
<evidence type="ECO:0000256" key="3">
    <source>
        <dbReference type="ARBA" id="ARBA00022475"/>
    </source>
</evidence>
<dbReference type="RefSeq" id="WP_205121172.1">
    <property type="nucleotide sequence ID" value="NZ_JAFBCM010000001.1"/>
</dbReference>
<comment type="similarity">
    <text evidence="7">Belongs to the binding-protein-dependent transport system permease family.</text>
</comment>
<accession>A0ABV7YNV9</accession>
<name>A0ABV7YNV9_9ACTN</name>
<evidence type="ECO:0000313" key="10">
    <source>
        <dbReference type="EMBL" id="MFC3765914.1"/>
    </source>
</evidence>
<evidence type="ECO:0000313" key="11">
    <source>
        <dbReference type="Proteomes" id="UP001595699"/>
    </source>
</evidence>
<evidence type="ECO:0000256" key="4">
    <source>
        <dbReference type="ARBA" id="ARBA00022692"/>
    </source>
</evidence>
<keyword evidence="11" id="KW-1185">Reference proteome</keyword>
<evidence type="ECO:0000256" key="5">
    <source>
        <dbReference type="ARBA" id="ARBA00022989"/>
    </source>
</evidence>
<organism evidence="10 11">
    <name type="scientific">Tenggerimyces flavus</name>
    <dbReference type="NCBI Taxonomy" id="1708749"/>
    <lineage>
        <taxon>Bacteria</taxon>
        <taxon>Bacillati</taxon>
        <taxon>Actinomycetota</taxon>
        <taxon>Actinomycetes</taxon>
        <taxon>Propionibacteriales</taxon>
        <taxon>Nocardioidaceae</taxon>
        <taxon>Tenggerimyces</taxon>
    </lineage>
</organism>
<comment type="subcellular location">
    <subcellularLocation>
        <location evidence="1 7">Cell membrane</location>
        <topology evidence="1 7">Multi-pass membrane protein</topology>
    </subcellularLocation>
</comment>
<evidence type="ECO:0000259" key="9">
    <source>
        <dbReference type="PROSITE" id="PS50928"/>
    </source>
</evidence>
<feature type="transmembrane region" description="Helical" evidence="7">
    <location>
        <begin position="92"/>
        <end position="113"/>
    </location>
</feature>
<evidence type="ECO:0000256" key="2">
    <source>
        <dbReference type="ARBA" id="ARBA00022448"/>
    </source>
</evidence>
<keyword evidence="2 7" id="KW-0813">Transport</keyword>
<dbReference type="Pfam" id="PF00528">
    <property type="entry name" value="BPD_transp_1"/>
    <property type="match status" value="1"/>
</dbReference>
<comment type="caution">
    <text evidence="10">The sequence shown here is derived from an EMBL/GenBank/DDBJ whole genome shotgun (WGS) entry which is preliminary data.</text>
</comment>
<evidence type="ECO:0000256" key="1">
    <source>
        <dbReference type="ARBA" id="ARBA00004651"/>
    </source>
</evidence>
<evidence type="ECO:0000256" key="8">
    <source>
        <dbReference type="SAM" id="MobiDB-lite"/>
    </source>
</evidence>
<feature type="transmembrane region" description="Helical" evidence="7">
    <location>
        <begin position="125"/>
        <end position="142"/>
    </location>
</feature>
<keyword evidence="6 7" id="KW-0472">Membrane</keyword>
<dbReference type="InterPro" id="IPR000515">
    <property type="entry name" value="MetI-like"/>
</dbReference>
<protein>
    <submittedName>
        <fullName evidence="10">Carbohydrate ABC transporter permease</fullName>
    </submittedName>
</protein>
<feature type="domain" description="ABC transmembrane type-1" evidence="9">
    <location>
        <begin position="87"/>
        <end position="302"/>
    </location>
</feature>
<dbReference type="PANTHER" id="PTHR30193">
    <property type="entry name" value="ABC TRANSPORTER PERMEASE PROTEIN"/>
    <property type="match status" value="1"/>
</dbReference>
<proteinExistence type="inferred from homology"/>
<dbReference type="SUPFAM" id="SSF161098">
    <property type="entry name" value="MetI-like"/>
    <property type="match status" value="1"/>
</dbReference>
<dbReference type="InterPro" id="IPR035906">
    <property type="entry name" value="MetI-like_sf"/>
</dbReference>
<feature type="region of interest" description="Disordered" evidence="8">
    <location>
        <begin position="1"/>
        <end position="21"/>
    </location>
</feature>
<evidence type="ECO:0000256" key="7">
    <source>
        <dbReference type="RuleBase" id="RU363032"/>
    </source>
</evidence>
<keyword evidence="5 7" id="KW-1133">Transmembrane helix</keyword>
<dbReference type="EMBL" id="JBHRZH010000043">
    <property type="protein sequence ID" value="MFC3765914.1"/>
    <property type="molecule type" value="Genomic_DNA"/>
</dbReference>
<feature type="transmembrane region" description="Helical" evidence="7">
    <location>
        <begin position="29"/>
        <end position="57"/>
    </location>
</feature>
<dbReference type="Proteomes" id="UP001595699">
    <property type="component" value="Unassembled WGS sequence"/>
</dbReference>
<keyword evidence="4 7" id="KW-0812">Transmembrane</keyword>
<dbReference type="Gene3D" id="1.10.3720.10">
    <property type="entry name" value="MetI-like"/>
    <property type="match status" value="1"/>
</dbReference>
<evidence type="ECO:0000256" key="6">
    <source>
        <dbReference type="ARBA" id="ARBA00023136"/>
    </source>
</evidence>
<dbReference type="SUPFAM" id="SSF160964">
    <property type="entry name" value="MalF N-terminal region-like"/>
    <property type="match status" value="1"/>
</dbReference>
<dbReference type="CDD" id="cd06261">
    <property type="entry name" value="TM_PBP2"/>
    <property type="match status" value="1"/>
</dbReference>
<dbReference type="PROSITE" id="PS50928">
    <property type="entry name" value="ABC_TM1"/>
    <property type="match status" value="1"/>
</dbReference>
<feature type="transmembrane region" description="Helical" evidence="7">
    <location>
        <begin position="217"/>
        <end position="236"/>
    </location>
</feature>
<gene>
    <name evidence="10" type="ORF">ACFOUW_34120</name>
</gene>
<sequence length="317" mass="35248">MHDTLTPVRPEAERRASSRQKRRRTDSRVAYLFLLPWFIGLVVLTAGPILASLYLSFTDFDLLTAPRWLGFDNYQAFVDDPHFHSAIKVTSMYVILSVPLAVVFALLVAVALVGKRRGSGVYRASYYLPSLLGGSVAVTILWREIFGADGLVNQVLEKVGIIGPSWVSSPDFALYTLILLHVWQFGSPMLIFLAGLKQIPQDLYESAAVDGASAFQRFVRITVPMLTPLIFFNLVLQMINSFKAFTPAFIISGGSGGPVDSTLFYTLYLYQEGFANFHMGYASAMAWALLIVISLFTAGMFITSRYWVFYGDEEGAK</sequence>
<dbReference type="PANTHER" id="PTHR30193:SF1">
    <property type="entry name" value="ABC TRANSPORTER PERMEASE PROTEIN YESP-RELATED"/>
    <property type="match status" value="1"/>
</dbReference>